<dbReference type="PANTHER" id="PTHR23289">
    <property type="entry name" value="CYTOCHROME C OXIDASE ASSEMBLY PROTEIN COX15"/>
    <property type="match status" value="1"/>
</dbReference>
<gene>
    <name evidence="12" type="primary">ctaA</name>
    <name evidence="13" type="ORF">EDD55_11115</name>
</gene>
<comment type="function">
    <text evidence="12">Catalyzes the conversion of heme O to heme A by two successive hydroxylations of the methyl group at C8. The first hydroxylation forms heme I, the second hydroxylation results in an unstable dihydroxymethyl group, which spontaneously dehydrates, resulting in the formyl group of heme A.</text>
</comment>
<organism evidence="13 14">
    <name type="scientific">Varunaivibrio sulfuroxidans</name>
    <dbReference type="NCBI Taxonomy" id="1773489"/>
    <lineage>
        <taxon>Bacteria</taxon>
        <taxon>Pseudomonadati</taxon>
        <taxon>Pseudomonadota</taxon>
        <taxon>Alphaproteobacteria</taxon>
        <taxon>Rhodospirillales</taxon>
        <taxon>Magnetovibrionaceae</taxon>
        <taxon>Varunaivibrio</taxon>
    </lineage>
</organism>
<sequence length="366" mass="40660">MSFSSDATVVMFHHGVASSAHRRKIIAGWLFTVAAMVFVMVVIGGLTRLTHSGLSMVEWKPLTGWWPPTSHADWRALFEDYRRFPEFQKINHAMDLSGFQSIFWLEFIHRVWGRLIGLVFFLPFIFFLARKWVDRALGWRLAGLFALGAAQGLMGWYMVKSGLIDRPDVSQYRLAAHLALALIIIAALIWTALGALFPRPERTPLRAGRGGFSPRKQRLAARALAGLIFLTALSGAFVAGLDAGFAYNTFPFMEGKFIPADVFAYTPAYLSVFEDITTVQFDHRILAESTFLLVLIFGFFARKAVLAPRARRAVTLFTGMVLVQAALGVSTLLLVVPTPLASLHQAGAVILFSLAIWVCHETRTVA</sequence>
<comment type="cofactor">
    <cofactor evidence="1 12">
        <name>heme b</name>
        <dbReference type="ChEBI" id="CHEBI:60344"/>
    </cofactor>
</comment>
<comment type="catalytic activity">
    <reaction evidence="11">
        <text>Fe(II)-heme o + 2 A + H2O = Fe(II)-heme a + 2 AH2</text>
        <dbReference type="Rhea" id="RHEA:63388"/>
        <dbReference type="ChEBI" id="CHEBI:13193"/>
        <dbReference type="ChEBI" id="CHEBI:15377"/>
        <dbReference type="ChEBI" id="CHEBI:17499"/>
        <dbReference type="ChEBI" id="CHEBI:60530"/>
        <dbReference type="ChEBI" id="CHEBI:61715"/>
        <dbReference type="EC" id="1.17.99.9"/>
    </reaction>
    <physiologicalReaction direction="left-to-right" evidence="11">
        <dbReference type="Rhea" id="RHEA:63389"/>
    </physiologicalReaction>
</comment>
<evidence type="ECO:0000256" key="10">
    <source>
        <dbReference type="ARBA" id="ARBA00044501"/>
    </source>
</evidence>
<dbReference type="GO" id="GO:0120547">
    <property type="term" value="F:heme A synthase activity"/>
    <property type="evidence" value="ECO:0007669"/>
    <property type="project" value="UniProtKB-EC"/>
</dbReference>
<comment type="subcellular location">
    <subcellularLocation>
        <location evidence="12">Cell membrane</location>
        <topology evidence="12">Multi-pass membrane protein</topology>
    </subcellularLocation>
    <subcellularLocation>
        <location evidence="2">Membrane</location>
        <topology evidence="2">Multi-pass membrane protein</topology>
    </subcellularLocation>
</comment>
<feature type="transmembrane region" description="Helical" evidence="12">
    <location>
        <begin position="111"/>
        <end position="129"/>
    </location>
</feature>
<keyword evidence="3 12" id="KW-0812">Transmembrane</keyword>
<feature type="transmembrane region" description="Helical" evidence="12">
    <location>
        <begin position="342"/>
        <end position="360"/>
    </location>
</feature>
<evidence type="ECO:0000313" key="14">
    <source>
        <dbReference type="Proteomes" id="UP000295304"/>
    </source>
</evidence>
<feature type="transmembrane region" description="Helical" evidence="12">
    <location>
        <begin position="174"/>
        <end position="198"/>
    </location>
</feature>
<evidence type="ECO:0000256" key="5">
    <source>
        <dbReference type="ARBA" id="ARBA00022989"/>
    </source>
</evidence>
<keyword evidence="6 12" id="KW-0560">Oxidoreductase</keyword>
<dbReference type="UniPathway" id="UPA00269">
    <property type="reaction ID" value="UER00713"/>
</dbReference>
<accession>A0A4R3J510</accession>
<comment type="similarity">
    <text evidence="12">Belongs to the COX15/CtaA family. Type 2 subfamily.</text>
</comment>
<feature type="transmembrane region" description="Helical" evidence="12">
    <location>
        <begin position="219"/>
        <end position="241"/>
    </location>
</feature>
<evidence type="ECO:0000256" key="4">
    <source>
        <dbReference type="ARBA" id="ARBA00022723"/>
    </source>
</evidence>
<dbReference type="EC" id="1.17.99.9" evidence="12"/>
<keyword evidence="12" id="KW-1003">Cell membrane</keyword>
<dbReference type="GO" id="GO:0046872">
    <property type="term" value="F:metal ion binding"/>
    <property type="evidence" value="ECO:0007669"/>
    <property type="project" value="UniProtKB-KW"/>
</dbReference>
<protein>
    <recommendedName>
        <fullName evidence="12">Heme A synthase</fullName>
        <shortName evidence="12">HAS</shortName>
        <ecNumber evidence="12">1.17.99.9</ecNumber>
    </recommendedName>
    <alternativeName>
        <fullName evidence="12">Cytochrome aa3-controlling protein</fullName>
    </alternativeName>
</protein>
<dbReference type="AlphaFoldDB" id="A0A4R3J510"/>
<feature type="transmembrane region" description="Helical" evidence="12">
    <location>
        <begin position="26"/>
        <end position="46"/>
    </location>
</feature>
<feature type="binding site" description="axial binding residue" evidence="12">
    <location>
        <position position="344"/>
    </location>
    <ligand>
        <name>heme</name>
        <dbReference type="ChEBI" id="CHEBI:30413"/>
    </ligand>
    <ligandPart>
        <name>Fe</name>
        <dbReference type="ChEBI" id="CHEBI:18248"/>
    </ligandPart>
</feature>
<dbReference type="InterPro" id="IPR003780">
    <property type="entry name" value="COX15/CtaA_fam"/>
</dbReference>
<dbReference type="InterPro" id="IPR023754">
    <property type="entry name" value="HemeA_Synthase_type2"/>
</dbReference>
<dbReference type="Pfam" id="PF02628">
    <property type="entry name" value="COX15-CtaA"/>
    <property type="match status" value="1"/>
</dbReference>
<keyword evidence="4 12" id="KW-0479">Metal-binding</keyword>
<name>A0A4R3J510_9PROT</name>
<keyword evidence="7 12" id="KW-0408">Iron</keyword>
<dbReference type="GO" id="GO:0006784">
    <property type="term" value="P:heme A biosynthetic process"/>
    <property type="evidence" value="ECO:0007669"/>
    <property type="project" value="UniProtKB-UniRule"/>
</dbReference>
<evidence type="ECO:0000256" key="12">
    <source>
        <dbReference type="HAMAP-Rule" id="MF_01665"/>
    </source>
</evidence>
<dbReference type="RefSeq" id="WP_243644870.1">
    <property type="nucleotide sequence ID" value="NZ_CP119676.1"/>
</dbReference>
<dbReference type="HAMAP" id="MF_01665">
    <property type="entry name" value="HemeA_synth_type2"/>
    <property type="match status" value="1"/>
</dbReference>
<dbReference type="PANTHER" id="PTHR23289:SF2">
    <property type="entry name" value="CYTOCHROME C OXIDASE ASSEMBLY PROTEIN COX15 HOMOLOG"/>
    <property type="match status" value="1"/>
</dbReference>
<feature type="transmembrane region" description="Helical" evidence="12">
    <location>
        <begin position="285"/>
        <end position="301"/>
    </location>
</feature>
<keyword evidence="5 12" id="KW-1133">Transmembrane helix</keyword>
<evidence type="ECO:0000256" key="7">
    <source>
        <dbReference type="ARBA" id="ARBA00023004"/>
    </source>
</evidence>
<evidence type="ECO:0000256" key="3">
    <source>
        <dbReference type="ARBA" id="ARBA00022692"/>
    </source>
</evidence>
<evidence type="ECO:0000256" key="2">
    <source>
        <dbReference type="ARBA" id="ARBA00004141"/>
    </source>
</evidence>
<comment type="caution">
    <text evidence="13">The sequence shown here is derived from an EMBL/GenBank/DDBJ whole genome shotgun (WGS) entry which is preliminary data.</text>
</comment>
<keyword evidence="9 12" id="KW-0472">Membrane</keyword>
<comment type="subunit">
    <text evidence="12">Interacts with CtaB.</text>
</comment>
<proteinExistence type="inferred from homology"/>
<keyword evidence="14" id="KW-1185">Reference proteome</keyword>
<dbReference type="GO" id="GO:0005886">
    <property type="term" value="C:plasma membrane"/>
    <property type="evidence" value="ECO:0007669"/>
    <property type="project" value="UniProtKB-SubCell"/>
</dbReference>
<dbReference type="Proteomes" id="UP000295304">
    <property type="component" value="Unassembled WGS sequence"/>
</dbReference>
<evidence type="ECO:0000256" key="9">
    <source>
        <dbReference type="ARBA" id="ARBA00023136"/>
    </source>
</evidence>
<comment type="pathway">
    <text evidence="10 12">Porphyrin-containing compound metabolism; heme A biosynthesis; heme A from heme O: step 1/1.</text>
</comment>
<dbReference type="EMBL" id="SLZW01000011">
    <property type="protein sequence ID" value="TCS60314.1"/>
    <property type="molecule type" value="Genomic_DNA"/>
</dbReference>
<reference evidence="13 14" key="1">
    <citation type="submission" date="2019-03" db="EMBL/GenBank/DDBJ databases">
        <title>Genomic Encyclopedia of Type Strains, Phase IV (KMG-IV): sequencing the most valuable type-strain genomes for metagenomic binning, comparative biology and taxonomic classification.</title>
        <authorList>
            <person name="Goeker M."/>
        </authorList>
    </citation>
    <scope>NUCLEOTIDE SEQUENCE [LARGE SCALE GENOMIC DNA]</scope>
    <source>
        <strain evidence="13 14">DSM 101688</strain>
    </source>
</reference>
<evidence type="ECO:0000256" key="11">
    <source>
        <dbReference type="ARBA" id="ARBA00048044"/>
    </source>
</evidence>
<feature type="transmembrane region" description="Helical" evidence="12">
    <location>
        <begin position="313"/>
        <end position="336"/>
    </location>
</feature>
<evidence type="ECO:0000256" key="6">
    <source>
        <dbReference type="ARBA" id="ARBA00023002"/>
    </source>
</evidence>
<evidence type="ECO:0000256" key="1">
    <source>
        <dbReference type="ARBA" id="ARBA00001970"/>
    </source>
</evidence>
<dbReference type="GO" id="GO:0016653">
    <property type="term" value="F:oxidoreductase activity, acting on NAD(P)H, heme protein as acceptor"/>
    <property type="evidence" value="ECO:0007669"/>
    <property type="project" value="TreeGrafter"/>
</dbReference>
<feature type="transmembrane region" description="Helical" evidence="12">
    <location>
        <begin position="141"/>
        <end position="159"/>
    </location>
</feature>
<feature type="binding site" description="axial binding residue" evidence="12">
    <location>
        <position position="283"/>
    </location>
    <ligand>
        <name>heme</name>
        <dbReference type="ChEBI" id="CHEBI:30413"/>
    </ligand>
    <ligandPart>
        <name>Fe</name>
        <dbReference type="ChEBI" id="CHEBI:18248"/>
    </ligandPart>
</feature>
<evidence type="ECO:0000313" key="13">
    <source>
        <dbReference type="EMBL" id="TCS60314.1"/>
    </source>
</evidence>
<keyword evidence="8 12" id="KW-0350">Heme biosynthesis</keyword>
<evidence type="ECO:0000256" key="8">
    <source>
        <dbReference type="ARBA" id="ARBA00023133"/>
    </source>
</evidence>